<dbReference type="Ensembl" id="ENSSSCT00035019132.1">
    <property type="protein sequence ID" value="ENSSSCP00035006763.1"/>
    <property type="gene ID" value="ENSSSCG00035015032.1"/>
</dbReference>
<dbReference type="GO" id="GO:0005525">
    <property type="term" value="F:GTP binding"/>
    <property type="evidence" value="ECO:0007669"/>
    <property type="project" value="InterPro"/>
</dbReference>
<dbReference type="SUPFAM" id="SSF52540">
    <property type="entry name" value="P-loop containing nucleoside triphosphate hydrolases"/>
    <property type="match status" value="1"/>
</dbReference>
<dbReference type="InterPro" id="IPR027417">
    <property type="entry name" value="P-loop_NTPase"/>
</dbReference>
<evidence type="ECO:0000259" key="2">
    <source>
        <dbReference type="PROSITE" id="PS51705"/>
    </source>
</evidence>
<evidence type="ECO:0000313" key="4">
    <source>
        <dbReference type="Proteomes" id="UP000694720"/>
    </source>
</evidence>
<protein>
    <recommendedName>
        <fullName evidence="2">Hflx-type G domain-containing protein</fullName>
    </recommendedName>
</protein>
<accession>A0A8D0YUL8</accession>
<organism evidence="3 4">
    <name type="scientific">Sus scrofa</name>
    <name type="common">Pig</name>
    <dbReference type="NCBI Taxonomy" id="9823"/>
    <lineage>
        <taxon>Eukaryota</taxon>
        <taxon>Metazoa</taxon>
        <taxon>Chordata</taxon>
        <taxon>Craniata</taxon>
        <taxon>Vertebrata</taxon>
        <taxon>Euteleostomi</taxon>
        <taxon>Mammalia</taxon>
        <taxon>Eutheria</taxon>
        <taxon>Laurasiatheria</taxon>
        <taxon>Artiodactyla</taxon>
        <taxon>Suina</taxon>
        <taxon>Suidae</taxon>
        <taxon>Sus</taxon>
    </lineage>
</organism>
<dbReference type="InterPro" id="IPR006073">
    <property type="entry name" value="GTP-bd"/>
</dbReference>
<dbReference type="PANTHER" id="PTHR10229:SF0">
    <property type="entry name" value="GTP-BINDING PROTEIN 6-RELATED"/>
    <property type="match status" value="1"/>
</dbReference>
<evidence type="ECO:0000256" key="1">
    <source>
        <dbReference type="SAM" id="MobiDB-lite"/>
    </source>
</evidence>
<dbReference type="Gene3D" id="3.40.50.11060">
    <property type="entry name" value="GTPase HflX, N-terminal domain"/>
    <property type="match status" value="1"/>
</dbReference>
<dbReference type="InterPro" id="IPR030394">
    <property type="entry name" value="G_HFLX_dom"/>
</dbReference>
<dbReference type="PROSITE" id="PS51705">
    <property type="entry name" value="G_HFLX"/>
    <property type="match status" value="1"/>
</dbReference>
<dbReference type="CDD" id="cd01878">
    <property type="entry name" value="HflX"/>
    <property type="match status" value="1"/>
</dbReference>
<dbReference type="Gene3D" id="3.40.50.300">
    <property type="entry name" value="P-loop containing nucleotide triphosphate hydrolases"/>
    <property type="match status" value="1"/>
</dbReference>
<dbReference type="Pfam" id="PF01926">
    <property type="entry name" value="MMR_HSR1"/>
    <property type="match status" value="1"/>
</dbReference>
<feature type="region of interest" description="Disordered" evidence="1">
    <location>
        <begin position="34"/>
        <end position="90"/>
    </location>
</feature>
<dbReference type="AlphaFoldDB" id="A0A8D0YUL8"/>
<name>A0A8D0YUL8_PIG</name>
<reference evidence="3" key="1">
    <citation type="submission" date="2025-08" db="UniProtKB">
        <authorList>
            <consortium name="Ensembl"/>
        </authorList>
    </citation>
    <scope>IDENTIFICATION</scope>
</reference>
<proteinExistence type="predicted"/>
<feature type="compositionally biased region" description="Acidic residues" evidence="1">
    <location>
        <begin position="69"/>
        <end position="85"/>
    </location>
</feature>
<evidence type="ECO:0000313" key="3">
    <source>
        <dbReference type="Ensembl" id="ENSSSCP00035006763.1"/>
    </source>
</evidence>
<dbReference type="FunFam" id="3.40.50.300:FF:000886">
    <property type="entry name" value="Putative GTP-binding protein 6"/>
    <property type="match status" value="1"/>
</dbReference>
<feature type="region of interest" description="Disordered" evidence="1">
    <location>
        <begin position="188"/>
        <end position="210"/>
    </location>
</feature>
<sequence>MWALRAAVRPGARLSRVVRGCGAPKAAPPLPPCPKRTVAAFRGGAGGPEGREGGRWSPGANGWRSRAGEEEEEPEDAEEEEEEEELLRRDPLLPAGTQRVFLIHPEVKWGPRKPQGTRAEWQVAEAQALVRTLDGWSVVDTAVVPTKTPDRRLIFGKGTLEHLTEKIRGSWEVSAVFLNVERMATPTKVGGVDAGSPPPPGQPPAVRTQPSRLPLLERTGSHLGRAGVRPIHRGSAHLPLQCAHQGGTAAGGAGRAPAAQVQQRLLKDKEVRIRRALERLRGKRLLLGRQRRRREFPVISVVGYTNCGKTTLIKALTGDAAVQPRDQLFATLDVTAHAGSLPSRMAVIYMDTIGFLSQLPHSLIESFSATLEDVAHSDLIVHVRDVSHPETELQKDSVLSALRGLRLPAVLLDNVLEVHNKVDLVPGYKPMGPHAVAVSALLGLGLEELKARLEDAVLTATGRRVLTLRVRLAGAQLSWLHKEATVQAVDVMPEAGAADVKVIISHSAYGRFRKLFPE</sequence>
<dbReference type="InterPro" id="IPR042108">
    <property type="entry name" value="GTPase_HflX_N_sf"/>
</dbReference>
<dbReference type="InterPro" id="IPR016496">
    <property type="entry name" value="GTPase_HflX"/>
</dbReference>
<feature type="domain" description="Hflx-type G" evidence="2">
    <location>
        <begin position="297"/>
        <end position="461"/>
    </location>
</feature>
<dbReference type="Proteomes" id="UP000694720">
    <property type="component" value="Unplaced"/>
</dbReference>
<dbReference type="PANTHER" id="PTHR10229">
    <property type="entry name" value="GTP-BINDING PROTEIN HFLX"/>
    <property type="match status" value="1"/>
</dbReference>